<dbReference type="AlphaFoldDB" id="A0A6S6SLH8"/>
<dbReference type="EMBL" id="CACVAQ010000096">
    <property type="protein sequence ID" value="CAA6804182.1"/>
    <property type="molecule type" value="Genomic_DNA"/>
</dbReference>
<name>A0A6S6SLH8_9BACT</name>
<evidence type="ECO:0000313" key="1">
    <source>
        <dbReference type="EMBL" id="CAA6804182.1"/>
    </source>
</evidence>
<reference evidence="1" key="1">
    <citation type="submission" date="2020-01" db="EMBL/GenBank/DDBJ databases">
        <authorList>
            <person name="Meier V. D."/>
            <person name="Meier V D."/>
        </authorList>
    </citation>
    <scope>NUCLEOTIDE SEQUENCE</scope>
    <source>
        <strain evidence="1">HLG_WM_MAG_10</strain>
    </source>
</reference>
<organism evidence="1">
    <name type="scientific">uncultured Aureispira sp</name>
    <dbReference type="NCBI Taxonomy" id="1331704"/>
    <lineage>
        <taxon>Bacteria</taxon>
        <taxon>Pseudomonadati</taxon>
        <taxon>Bacteroidota</taxon>
        <taxon>Saprospiria</taxon>
        <taxon>Saprospirales</taxon>
        <taxon>Saprospiraceae</taxon>
        <taxon>Aureispira</taxon>
        <taxon>environmental samples</taxon>
    </lineage>
</organism>
<gene>
    <name evidence="1" type="ORF">HELGO_WM33293</name>
</gene>
<sequence>MQETKITAQNLLSSLLEEASRKRLFKKYQTENSKRLFFVNHISELATKIELSLEEAQALKKILLASGETGREILAHFIAQANFPIPILFELYAEKECLLALAHKSGPIDLLLQIARTTEGYEEAVLTIGKHYYKDNDISAEEFQAFLEEFGQSDWLLTALVHTIRADNKKASIFKHFVDNSPNNYELKELYEELQMERTLLITEDKNLIKTKHKTKNPRFLRAIAQNKATPIKVLLSLKKANRVKYAGSIRSYAMETLAKIKAK</sequence>
<accession>A0A6S6SLH8</accession>
<protein>
    <submittedName>
        <fullName evidence="1">Uncharacterized protein</fullName>
    </submittedName>
</protein>
<proteinExistence type="predicted"/>